<dbReference type="Proteomes" id="UP001140087">
    <property type="component" value="Unassembled WGS sequence"/>
</dbReference>
<comment type="caution">
    <text evidence="1">The sequence shown here is derived from an EMBL/GenBank/DDBJ whole genome shotgun (WGS) entry which is preliminary data.</text>
</comment>
<feature type="non-terminal residue" evidence="1">
    <location>
        <position position="1"/>
    </location>
</feature>
<name>A0ACC1KCW7_9FUNG</name>
<keyword evidence="2" id="KW-1185">Reference proteome</keyword>
<evidence type="ECO:0000313" key="2">
    <source>
        <dbReference type="Proteomes" id="UP001140087"/>
    </source>
</evidence>
<dbReference type="EMBL" id="JANBUN010004204">
    <property type="protein sequence ID" value="KAJ2787350.1"/>
    <property type="molecule type" value="Genomic_DNA"/>
</dbReference>
<accession>A0ACC1KCW7</accession>
<sequence>LHDCNGEAITSARMSELLGPFSFLNVQMVSKVYNAYFGCQPLAMGVSLPVMQRRMSELDQFRYWYMPNRGEGMTGMANFIARDDRGKRQAAARIEDRLLRSRVIPSPLLWCHLILLGCTPLDQTSSVVVNGMFVDITGKHLDRLQIATANGVVRMSVREVWEHAKMWVTDLTNFIVDGRRAPQSLDIADDLHEKYVAKCRERDPNASDMDPSGAVAEEMFRTHNRSRLFLGIRSSELKSLYKYLGCVVSDSMVTRSAVKYLKENSQSFIHIK</sequence>
<proteinExistence type="predicted"/>
<reference evidence="1" key="1">
    <citation type="submission" date="2022-07" db="EMBL/GenBank/DDBJ databases">
        <title>Phylogenomic reconstructions and comparative analyses of Kickxellomycotina fungi.</title>
        <authorList>
            <person name="Reynolds N.K."/>
            <person name="Stajich J.E."/>
            <person name="Barry K."/>
            <person name="Grigoriev I.V."/>
            <person name="Crous P."/>
            <person name="Smith M.E."/>
        </authorList>
    </citation>
    <scope>NUCLEOTIDE SEQUENCE</scope>
    <source>
        <strain evidence="1">BCRC 34780</strain>
    </source>
</reference>
<protein>
    <submittedName>
        <fullName evidence="1">Uncharacterized protein</fullName>
    </submittedName>
</protein>
<evidence type="ECO:0000313" key="1">
    <source>
        <dbReference type="EMBL" id="KAJ2787350.1"/>
    </source>
</evidence>
<gene>
    <name evidence="1" type="ORF">H4R21_007113</name>
</gene>
<organism evidence="1 2">
    <name type="scientific">Coemansia helicoidea</name>
    <dbReference type="NCBI Taxonomy" id="1286919"/>
    <lineage>
        <taxon>Eukaryota</taxon>
        <taxon>Fungi</taxon>
        <taxon>Fungi incertae sedis</taxon>
        <taxon>Zoopagomycota</taxon>
        <taxon>Kickxellomycotina</taxon>
        <taxon>Kickxellomycetes</taxon>
        <taxon>Kickxellales</taxon>
        <taxon>Kickxellaceae</taxon>
        <taxon>Coemansia</taxon>
    </lineage>
</organism>